<evidence type="ECO:0000313" key="1">
    <source>
        <dbReference type="EMBL" id="PWE28445.1"/>
    </source>
</evidence>
<keyword evidence="2" id="KW-1185">Reference proteome</keyword>
<name>A0A2U2C986_9RHOB</name>
<proteinExistence type="predicted"/>
<dbReference type="EMBL" id="QEYD01000006">
    <property type="protein sequence ID" value="PWE28445.1"/>
    <property type="molecule type" value="Genomic_DNA"/>
</dbReference>
<dbReference type="AlphaFoldDB" id="A0A2U2C986"/>
<organism evidence="1 2">
    <name type="scientific">Pararhodobacter marinus</name>
    <dbReference type="NCBI Taxonomy" id="2184063"/>
    <lineage>
        <taxon>Bacteria</taxon>
        <taxon>Pseudomonadati</taxon>
        <taxon>Pseudomonadota</taxon>
        <taxon>Alphaproteobacteria</taxon>
        <taxon>Rhodobacterales</taxon>
        <taxon>Paracoccaceae</taxon>
        <taxon>Pararhodobacter</taxon>
    </lineage>
</organism>
<protein>
    <submittedName>
        <fullName evidence="1">DUF2948 domain-containing protein</fullName>
    </submittedName>
</protein>
<reference evidence="1 2" key="1">
    <citation type="submission" date="2018-05" db="EMBL/GenBank/DDBJ databases">
        <title>Pararhodobacter marina sp. nov., isolated from deep-sea water of the Indian Ocean.</title>
        <authorList>
            <person name="Lai Q.Sr."/>
            <person name="Liu X."/>
            <person name="Shao Z."/>
        </authorList>
    </citation>
    <scope>NUCLEOTIDE SEQUENCE [LARGE SCALE GENOMIC DNA]</scope>
    <source>
        <strain evidence="1 2">CIC4N-9</strain>
    </source>
</reference>
<dbReference type="Proteomes" id="UP000244940">
    <property type="component" value="Unassembled WGS sequence"/>
</dbReference>
<dbReference type="InterPro" id="IPR021335">
    <property type="entry name" value="DUF2948"/>
</dbReference>
<dbReference type="RefSeq" id="WP_109533308.1">
    <property type="nucleotide sequence ID" value="NZ_CAXQCA010000111.1"/>
</dbReference>
<accession>A0A2U2C986</accession>
<evidence type="ECO:0000313" key="2">
    <source>
        <dbReference type="Proteomes" id="UP000244940"/>
    </source>
</evidence>
<dbReference type="GeneID" id="94365343"/>
<gene>
    <name evidence="1" type="ORF">C4N9_10615</name>
</gene>
<comment type="caution">
    <text evidence="1">The sequence shown here is derived from an EMBL/GenBank/DDBJ whole genome shotgun (WGS) entry which is preliminary data.</text>
</comment>
<sequence length="164" mass="17951">MTDARFEDGDDAPLRLIARDAEDLNVISTLVQDSVLTGADLRYSKARRRFTLLLNRFRWEDESRAKASGRRVERVRSLLDLSDVTAVAHQGLTRDSDTVLSLLSVDYTPDAPVEAGEPAGPGRVVLTFAGDGALQLTVECLEVELSDVTRPYAAPSGHVPHHPD</sequence>
<dbReference type="Pfam" id="PF11164">
    <property type="entry name" value="DUF2948"/>
    <property type="match status" value="1"/>
</dbReference>
<dbReference type="OrthoDB" id="9806367at2"/>